<dbReference type="Proteomes" id="UP000472263">
    <property type="component" value="Chromosome 13"/>
</dbReference>
<accession>A0A667Y3K9</accession>
<evidence type="ECO:0000313" key="2">
    <source>
        <dbReference type="Proteomes" id="UP000472263"/>
    </source>
</evidence>
<dbReference type="AlphaFoldDB" id="A0A667Y3K9"/>
<sequence length="106" mass="11890">MAKSSNRIKMPDSFRVTQPTLSMKMWMGSLQQRTAGLVLLFPLTMGGQHCWPSLHWTSPHCRAEWDSRCPPAGLLTEDDLSAVWVIGVEEKPPHTLSGGSKEENRE</sequence>
<protein>
    <submittedName>
        <fullName evidence="1">Uncharacterized protein</fullName>
    </submittedName>
</protein>
<evidence type="ECO:0000313" key="1">
    <source>
        <dbReference type="Ensembl" id="ENSMMDP00005022212.1"/>
    </source>
</evidence>
<name>A0A667Y3K9_9TELE</name>
<organism evidence="1 2">
    <name type="scientific">Myripristis murdjan</name>
    <name type="common">pinecone soldierfish</name>
    <dbReference type="NCBI Taxonomy" id="586833"/>
    <lineage>
        <taxon>Eukaryota</taxon>
        <taxon>Metazoa</taxon>
        <taxon>Chordata</taxon>
        <taxon>Craniata</taxon>
        <taxon>Vertebrata</taxon>
        <taxon>Euteleostomi</taxon>
        <taxon>Actinopterygii</taxon>
        <taxon>Neopterygii</taxon>
        <taxon>Teleostei</taxon>
        <taxon>Neoteleostei</taxon>
        <taxon>Acanthomorphata</taxon>
        <taxon>Holocentriformes</taxon>
        <taxon>Holocentridae</taxon>
        <taxon>Myripristis</taxon>
    </lineage>
</organism>
<proteinExistence type="predicted"/>
<keyword evidence="2" id="KW-1185">Reference proteome</keyword>
<dbReference type="Ensembl" id="ENSMMDT00005022707.1">
    <property type="protein sequence ID" value="ENSMMDP00005022212.1"/>
    <property type="gene ID" value="ENSMMDG00005010808.1"/>
</dbReference>
<dbReference type="GeneTree" id="ENSGT00940000177520"/>
<reference evidence="1" key="2">
    <citation type="submission" date="2025-08" db="UniProtKB">
        <authorList>
            <consortium name="Ensembl"/>
        </authorList>
    </citation>
    <scope>IDENTIFICATION</scope>
</reference>
<dbReference type="InParanoid" id="A0A667Y3K9"/>
<reference evidence="1" key="3">
    <citation type="submission" date="2025-09" db="UniProtKB">
        <authorList>
            <consortium name="Ensembl"/>
        </authorList>
    </citation>
    <scope>IDENTIFICATION</scope>
</reference>
<reference evidence="1" key="1">
    <citation type="submission" date="2019-06" db="EMBL/GenBank/DDBJ databases">
        <authorList>
            <consortium name="Wellcome Sanger Institute Data Sharing"/>
        </authorList>
    </citation>
    <scope>NUCLEOTIDE SEQUENCE [LARGE SCALE GENOMIC DNA]</scope>
</reference>